<dbReference type="OrthoDB" id="2014333at2759"/>
<evidence type="ECO:0000256" key="4">
    <source>
        <dbReference type="ARBA" id="ARBA00022824"/>
    </source>
</evidence>
<sequence length="182" mass="20265">MLAVLNQLLEDSQLCQLIHRDLSFCILTVRQDVVPAAESFRSGTLGLAVGLFRKVSSSFQILVFTTVITIANLFIQVYLVFTPKAAAPLVMTRAQQTISLALLASSLYLACFLHIIPLTEIVQDEVIPVFPFWALVSFGSYLLFKLGWGVFTFNDVPEAHKELMGEIDMARVELKRNGIDVD</sequence>
<keyword evidence="9" id="KW-1185">Reference proteome</keyword>
<evidence type="ECO:0000256" key="2">
    <source>
        <dbReference type="ARBA" id="ARBA00010430"/>
    </source>
</evidence>
<accession>A0A8H3IEM4</accession>
<name>A0A8H3IEM4_9LECA</name>
<comment type="caution">
    <text evidence="8">The sequence shown here is derived from an EMBL/GenBank/DDBJ whole genome shotgun (WGS) entry which is preliminary data.</text>
</comment>
<comment type="pathway">
    <text evidence="7">Protein modification; protein glycosylation.</text>
</comment>
<feature type="transmembrane region" description="Helical" evidence="7">
    <location>
        <begin position="100"/>
        <end position="118"/>
    </location>
</feature>
<comment type="function">
    <text evidence="7">Stabilizer subunit of the dolichol-phosphate mannose (DPM) synthase complex; tethers catalytic subunit to the ER.</text>
</comment>
<reference evidence="8" key="1">
    <citation type="submission" date="2021-03" db="EMBL/GenBank/DDBJ databases">
        <authorList>
            <person name="Tagirdzhanova G."/>
        </authorList>
    </citation>
    <scope>NUCLEOTIDE SEQUENCE</scope>
</reference>
<dbReference type="Pfam" id="PF08285">
    <property type="entry name" value="DPM3"/>
    <property type="match status" value="1"/>
</dbReference>
<gene>
    <name evidence="8" type="ORF">ALECFALPRED_010309</name>
</gene>
<comment type="caution">
    <text evidence="7">Lacks conserved residue(s) required for the propagation of feature annotation.</text>
</comment>
<dbReference type="Proteomes" id="UP000664203">
    <property type="component" value="Unassembled WGS sequence"/>
</dbReference>
<dbReference type="GO" id="GO:0006506">
    <property type="term" value="P:GPI anchor biosynthetic process"/>
    <property type="evidence" value="ECO:0007669"/>
    <property type="project" value="TreeGrafter"/>
</dbReference>
<proteinExistence type="inferred from homology"/>
<evidence type="ECO:0000256" key="3">
    <source>
        <dbReference type="ARBA" id="ARBA00022692"/>
    </source>
</evidence>
<dbReference type="UniPathway" id="UPA00378"/>
<evidence type="ECO:0000256" key="7">
    <source>
        <dbReference type="RuleBase" id="RU365085"/>
    </source>
</evidence>
<evidence type="ECO:0000313" key="8">
    <source>
        <dbReference type="EMBL" id="CAF9915713.1"/>
    </source>
</evidence>
<keyword evidence="3 7" id="KW-0812">Transmembrane</keyword>
<dbReference type="InterPro" id="IPR013174">
    <property type="entry name" value="DPM3"/>
</dbReference>
<dbReference type="EMBL" id="CAJPDR010000085">
    <property type="protein sequence ID" value="CAF9915713.1"/>
    <property type="molecule type" value="Genomic_DNA"/>
</dbReference>
<keyword evidence="6 7" id="KW-0472">Membrane</keyword>
<comment type="subcellular location">
    <subcellularLocation>
        <location evidence="1 7">Endoplasmic reticulum membrane</location>
        <topology evidence="1 7">Multi-pass membrane protein</topology>
    </subcellularLocation>
</comment>
<evidence type="ECO:0000256" key="1">
    <source>
        <dbReference type="ARBA" id="ARBA00004477"/>
    </source>
</evidence>
<evidence type="ECO:0000256" key="6">
    <source>
        <dbReference type="ARBA" id="ARBA00023136"/>
    </source>
</evidence>
<evidence type="ECO:0000313" key="9">
    <source>
        <dbReference type="Proteomes" id="UP000664203"/>
    </source>
</evidence>
<dbReference type="AlphaFoldDB" id="A0A8H3IEM4"/>
<organism evidence="8 9">
    <name type="scientific">Alectoria fallacina</name>
    <dbReference type="NCBI Taxonomy" id="1903189"/>
    <lineage>
        <taxon>Eukaryota</taxon>
        <taxon>Fungi</taxon>
        <taxon>Dikarya</taxon>
        <taxon>Ascomycota</taxon>
        <taxon>Pezizomycotina</taxon>
        <taxon>Lecanoromycetes</taxon>
        <taxon>OSLEUM clade</taxon>
        <taxon>Lecanoromycetidae</taxon>
        <taxon>Lecanorales</taxon>
        <taxon>Lecanorineae</taxon>
        <taxon>Parmeliaceae</taxon>
        <taxon>Alectoria</taxon>
    </lineage>
</organism>
<dbReference type="PANTHER" id="PTHR16433">
    <property type="entry name" value="DOLICHOL-PHOSPHATE MANNOSYLTRANSFERASE SUBUNIT 3"/>
    <property type="match status" value="1"/>
</dbReference>
<dbReference type="GO" id="GO:0033185">
    <property type="term" value="C:dolichol-phosphate-mannose synthase complex"/>
    <property type="evidence" value="ECO:0007669"/>
    <property type="project" value="TreeGrafter"/>
</dbReference>
<keyword evidence="5 7" id="KW-1133">Transmembrane helix</keyword>
<dbReference type="GO" id="GO:0005789">
    <property type="term" value="C:endoplasmic reticulum membrane"/>
    <property type="evidence" value="ECO:0007669"/>
    <property type="project" value="UniProtKB-SubCell"/>
</dbReference>
<evidence type="ECO:0000256" key="5">
    <source>
        <dbReference type="ARBA" id="ARBA00022989"/>
    </source>
</evidence>
<protein>
    <recommendedName>
        <fullName evidence="7">Dolichol-phosphate mannosyltransferase subunit 3</fullName>
    </recommendedName>
</protein>
<dbReference type="PANTHER" id="PTHR16433:SF0">
    <property type="entry name" value="DOLICHOL-PHOSPHATE MANNOSYLTRANSFERASE SUBUNIT 3"/>
    <property type="match status" value="1"/>
</dbReference>
<comment type="similarity">
    <text evidence="2 7">Belongs to the DPM3 family.</text>
</comment>
<comment type="subunit">
    <text evidence="7">Component of the dolichol-phosphate mannose (DPM) synthase complex.</text>
</comment>
<feature type="transmembrane region" description="Helical" evidence="7">
    <location>
        <begin position="59"/>
        <end position="80"/>
    </location>
</feature>
<keyword evidence="4 7" id="KW-0256">Endoplasmic reticulum</keyword>
<feature type="transmembrane region" description="Helical" evidence="7">
    <location>
        <begin position="130"/>
        <end position="151"/>
    </location>
</feature>